<dbReference type="EMBL" id="BKCJ011346624">
    <property type="protein sequence ID" value="GFD23670.1"/>
    <property type="molecule type" value="Genomic_DNA"/>
</dbReference>
<reference evidence="2" key="1">
    <citation type="journal article" date="2019" name="Sci. Rep.">
        <title>Draft genome of Tanacetum cinerariifolium, the natural source of mosquito coil.</title>
        <authorList>
            <person name="Yamashiro T."/>
            <person name="Shiraishi A."/>
            <person name="Satake H."/>
            <person name="Nakayama K."/>
        </authorList>
    </citation>
    <scope>NUCLEOTIDE SEQUENCE</scope>
</reference>
<name>A0A699UM60_TANCI</name>
<accession>A0A699UM60</accession>
<protein>
    <submittedName>
        <fullName evidence="2">Uncharacterized protein</fullName>
    </submittedName>
</protein>
<gene>
    <name evidence="2" type="ORF">Tci_895639</name>
</gene>
<organism evidence="2">
    <name type="scientific">Tanacetum cinerariifolium</name>
    <name type="common">Dalmatian daisy</name>
    <name type="synonym">Chrysanthemum cinerariifolium</name>
    <dbReference type="NCBI Taxonomy" id="118510"/>
    <lineage>
        <taxon>Eukaryota</taxon>
        <taxon>Viridiplantae</taxon>
        <taxon>Streptophyta</taxon>
        <taxon>Embryophyta</taxon>
        <taxon>Tracheophyta</taxon>
        <taxon>Spermatophyta</taxon>
        <taxon>Magnoliopsida</taxon>
        <taxon>eudicotyledons</taxon>
        <taxon>Gunneridae</taxon>
        <taxon>Pentapetalae</taxon>
        <taxon>asterids</taxon>
        <taxon>campanulids</taxon>
        <taxon>Asterales</taxon>
        <taxon>Asteraceae</taxon>
        <taxon>Asteroideae</taxon>
        <taxon>Anthemideae</taxon>
        <taxon>Anthemidinae</taxon>
        <taxon>Tanacetum</taxon>
    </lineage>
</organism>
<feature type="non-terminal residue" evidence="2">
    <location>
        <position position="1"/>
    </location>
</feature>
<dbReference type="AlphaFoldDB" id="A0A699UM60"/>
<comment type="caution">
    <text evidence="2">The sequence shown here is derived from an EMBL/GenBank/DDBJ whole genome shotgun (WGS) entry which is preliminary data.</text>
</comment>
<proteinExistence type="predicted"/>
<feature type="non-terminal residue" evidence="2">
    <location>
        <position position="103"/>
    </location>
</feature>
<evidence type="ECO:0000256" key="1">
    <source>
        <dbReference type="SAM" id="MobiDB-lite"/>
    </source>
</evidence>
<feature type="region of interest" description="Disordered" evidence="1">
    <location>
        <begin position="52"/>
        <end position="79"/>
    </location>
</feature>
<evidence type="ECO:0000313" key="2">
    <source>
        <dbReference type="EMBL" id="GFD23670.1"/>
    </source>
</evidence>
<sequence length="103" mass="10893">VILFGDIPTFIPSTFLIAPETSVIAPVISYAAPVVETAIVASPTGLYGLVPYSDSDSDSPDEMASPEVTTSSSSPFDFPIAPVTARPGLIDEQLYWSDPGRLF</sequence>